<dbReference type="GO" id="GO:0005737">
    <property type="term" value="C:cytoplasm"/>
    <property type="evidence" value="ECO:0007669"/>
    <property type="project" value="TreeGrafter"/>
</dbReference>
<dbReference type="GO" id="GO:0045905">
    <property type="term" value="P:positive regulation of translational termination"/>
    <property type="evidence" value="ECO:0007669"/>
    <property type="project" value="TreeGrafter"/>
</dbReference>
<protein>
    <recommendedName>
        <fullName evidence="3">Jumonji domain-containing protein 4</fullName>
    </recommendedName>
</protein>
<sequence length="402" mass="47698">MELIIDLPESKFNLPTLEAKTTCYNYFFQNFMNINKPCIIRNITDGWESSKNWVKDGKPDFEYLTNKYGDCSVTVYKCNEKYFNSQKTFPSSFSDYIKYWKEFNRETQTLNYLKDWHLKLQHPEDNFYNVPVFFASDWLNEFLVDSQEDDYRFVYMGPQNTWLNELFSEKVKIYIHCFRTPFHSDVFSSFSWSANVCGQKRWLFFPPGEENRFRDNLNNLPFDVGPHVEGSNCIEIIQNPGEAVFVPSCWYHQVYNLEDTISINHNWINGCNIHFVWKALRENLLLVKKEIEDCKEMPNFIEHCQVMLKASFGMDYLRFYDMLKYVASKRILALRSKEKITLFNGHIVGVNHMIFDLQAIQQVLSLFSISEEVLRLEHFKNVNPSPVNLSEDLEKSLRGFCK</sequence>
<dbReference type="InterPro" id="IPR041667">
    <property type="entry name" value="Cupin_8"/>
</dbReference>
<evidence type="ECO:0000313" key="5">
    <source>
        <dbReference type="EMBL" id="CAH0557537.1"/>
    </source>
</evidence>
<evidence type="ECO:0000256" key="3">
    <source>
        <dbReference type="ARBA" id="ARBA00082904"/>
    </source>
</evidence>
<gene>
    <name evidence="5" type="ORF">MELIAE_LOCUS8241</name>
</gene>
<organism evidence="5 6">
    <name type="scientific">Brassicogethes aeneus</name>
    <name type="common">Rape pollen beetle</name>
    <name type="synonym">Meligethes aeneus</name>
    <dbReference type="NCBI Taxonomy" id="1431903"/>
    <lineage>
        <taxon>Eukaryota</taxon>
        <taxon>Metazoa</taxon>
        <taxon>Ecdysozoa</taxon>
        <taxon>Arthropoda</taxon>
        <taxon>Hexapoda</taxon>
        <taxon>Insecta</taxon>
        <taxon>Pterygota</taxon>
        <taxon>Neoptera</taxon>
        <taxon>Endopterygota</taxon>
        <taxon>Coleoptera</taxon>
        <taxon>Polyphaga</taxon>
        <taxon>Cucujiformia</taxon>
        <taxon>Nitidulidae</taxon>
        <taxon>Meligethinae</taxon>
        <taxon>Brassicogethes</taxon>
    </lineage>
</organism>
<proteinExistence type="inferred from homology"/>
<dbReference type="Proteomes" id="UP001154078">
    <property type="component" value="Chromosome 5"/>
</dbReference>
<dbReference type="GO" id="GO:0005634">
    <property type="term" value="C:nucleus"/>
    <property type="evidence" value="ECO:0007669"/>
    <property type="project" value="TreeGrafter"/>
</dbReference>
<dbReference type="InterPro" id="IPR003347">
    <property type="entry name" value="JmjC_dom"/>
</dbReference>
<accession>A0A9P0B8H4</accession>
<keyword evidence="6" id="KW-1185">Reference proteome</keyword>
<dbReference type="GO" id="GO:0043565">
    <property type="term" value="F:sequence-specific DNA binding"/>
    <property type="evidence" value="ECO:0007669"/>
    <property type="project" value="TreeGrafter"/>
</dbReference>
<dbReference type="SUPFAM" id="SSF51197">
    <property type="entry name" value="Clavaminate synthase-like"/>
    <property type="match status" value="1"/>
</dbReference>
<dbReference type="PANTHER" id="PTHR12480:SF6">
    <property type="entry name" value="2-OXOGLUTARATE AND IRON-DEPENDENT OXYGENASE JMJD4"/>
    <property type="match status" value="1"/>
</dbReference>
<dbReference type="EMBL" id="OV121136">
    <property type="protein sequence ID" value="CAH0557537.1"/>
    <property type="molecule type" value="Genomic_DNA"/>
</dbReference>
<evidence type="ECO:0000313" key="6">
    <source>
        <dbReference type="Proteomes" id="UP001154078"/>
    </source>
</evidence>
<dbReference type="GO" id="GO:0016706">
    <property type="term" value="F:2-oxoglutarate-dependent dioxygenase activity"/>
    <property type="evidence" value="ECO:0007669"/>
    <property type="project" value="TreeGrafter"/>
</dbReference>
<dbReference type="Gene3D" id="2.60.120.650">
    <property type="entry name" value="Cupin"/>
    <property type="match status" value="1"/>
</dbReference>
<comment type="similarity">
    <text evidence="1">Belongs to the JMJD6 family.</text>
</comment>
<dbReference type="PROSITE" id="PS51184">
    <property type="entry name" value="JMJC"/>
    <property type="match status" value="1"/>
</dbReference>
<evidence type="ECO:0000256" key="2">
    <source>
        <dbReference type="ARBA" id="ARBA00047762"/>
    </source>
</evidence>
<dbReference type="AlphaFoldDB" id="A0A9P0B8H4"/>
<feature type="domain" description="JmjC" evidence="4">
    <location>
        <begin position="119"/>
        <end position="284"/>
    </location>
</feature>
<dbReference type="OrthoDB" id="203487at2759"/>
<name>A0A9P0B8H4_BRAAE</name>
<comment type="catalytic activity">
    <reaction evidence="2">
        <text>L-lysyl-[protein] + 2-oxoglutarate + O2 = 4-hydroxy-L-lysyl-[protein] + succinate + CO2</text>
        <dbReference type="Rhea" id="RHEA:57156"/>
        <dbReference type="Rhea" id="RHEA-COMP:9752"/>
        <dbReference type="Rhea" id="RHEA-COMP:15084"/>
        <dbReference type="ChEBI" id="CHEBI:15379"/>
        <dbReference type="ChEBI" id="CHEBI:16526"/>
        <dbReference type="ChEBI" id="CHEBI:16810"/>
        <dbReference type="ChEBI" id="CHEBI:29969"/>
        <dbReference type="ChEBI" id="CHEBI:30031"/>
        <dbReference type="ChEBI" id="CHEBI:141495"/>
    </reaction>
</comment>
<dbReference type="InterPro" id="IPR050910">
    <property type="entry name" value="JMJD6_ArgDemeth/LysHydrox"/>
</dbReference>
<reference evidence="5" key="1">
    <citation type="submission" date="2021-12" db="EMBL/GenBank/DDBJ databases">
        <authorList>
            <person name="King R."/>
        </authorList>
    </citation>
    <scope>NUCLEOTIDE SEQUENCE</scope>
</reference>
<evidence type="ECO:0000259" key="4">
    <source>
        <dbReference type="PROSITE" id="PS51184"/>
    </source>
</evidence>
<dbReference type="PANTHER" id="PTHR12480">
    <property type="entry name" value="ARGININE DEMETHYLASE AND LYSYL-HYDROXYLASE JMJD"/>
    <property type="match status" value="1"/>
</dbReference>
<dbReference type="SMART" id="SM00558">
    <property type="entry name" value="JmjC"/>
    <property type="match status" value="1"/>
</dbReference>
<dbReference type="Pfam" id="PF13621">
    <property type="entry name" value="Cupin_8"/>
    <property type="match status" value="1"/>
</dbReference>
<evidence type="ECO:0000256" key="1">
    <source>
        <dbReference type="ARBA" id="ARBA00038068"/>
    </source>
</evidence>